<keyword evidence="9" id="KW-0539">Nucleus</keyword>
<evidence type="ECO:0000259" key="14">
    <source>
        <dbReference type="Pfam" id="PF21193"/>
    </source>
</evidence>
<dbReference type="InterPro" id="IPR048898">
    <property type="entry name" value="OB_NMD3"/>
</dbReference>
<organism evidence="15 16">
    <name type="scientific">Callosobruchus maculatus</name>
    <name type="common">Southern cowpea weevil</name>
    <name type="synonym">Pulse bruchid</name>
    <dbReference type="NCBI Taxonomy" id="64391"/>
    <lineage>
        <taxon>Eukaryota</taxon>
        <taxon>Metazoa</taxon>
        <taxon>Ecdysozoa</taxon>
        <taxon>Arthropoda</taxon>
        <taxon>Hexapoda</taxon>
        <taxon>Insecta</taxon>
        <taxon>Pterygota</taxon>
        <taxon>Neoptera</taxon>
        <taxon>Endopterygota</taxon>
        <taxon>Coleoptera</taxon>
        <taxon>Polyphaga</taxon>
        <taxon>Cucujiformia</taxon>
        <taxon>Chrysomeloidea</taxon>
        <taxon>Chrysomelidae</taxon>
        <taxon>Bruchinae</taxon>
        <taxon>Bruchini</taxon>
        <taxon>Callosobruchus</taxon>
    </lineage>
</organism>
<proteinExistence type="inferred from homology"/>
<evidence type="ECO:0000256" key="9">
    <source>
        <dbReference type="ARBA" id="ARBA00023242"/>
    </source>
</evidence>
<feature type="domain" description="60S ribosomal export protein NMD3 SH3" evidence="14">
    <location>
        <begin position="285"/>
        <end position="330"/>
    </location>
</feature>
<dbReference type="EMBL" id="CAACVG010006541">
    <property type="protein sequence ID" value="VEN40481.1"/>
    <property type="molecule type" value="Genomic_DNA"/>
</dbReference>
<evidence type="ECO:0000256" key="10">
    <source>
        <dbReference type="SAM" id="Coils"/>
    </source>
</evidence>
<evidence type="ECO:0000256" key="4">
    <source>
        <dbReference type="ARBA" id="ARBA00009794"/>
    </source>
</evidence>
<comment type="subcellular location">
    <subcellularLocation>
        <location evidence="3">Cytoplasm</location>
    </subcellularLocation>
    <subcellularLocation>
        <location evidence="2">Nucleus</location>
    </subcellularLocation>
</comment>
<keyword evidence="6" id="KW-0813">Transport</keyword>
<feature type="domain" description="Nmd3 N-terminal" evidence="12">
    <location>
        <begin position="51"/>
        <end position="280"/>
    </location>
</feature>
<evidence type="ECO:0000256" key="1">
    <source>
        <dbReference type="ARBA" id="ARBA00002269"/>
    </source>
</evidence>
<dbReference type="Pfam" id="PF21192">
    <property type="entry name" value="OB_NMD3"/>
    <property type="match status" value="1"/>
</dbReference>
<dbReference type="InterPro" id="IPR048899">
    <property type="entry name" value="NMD_SH3"/>
</dbReference>
<dbReference type="Pfam" id="PF04981">
    <property type="entry name" value="NMD3"/>
    <property type="match status" value="1"/>
</dbReference>
<accession>A0A653BZ21</accession>
<evidence type="ECO:0000256" key="7">
    <source>
        <dbReference type="ARBA" id="ARBA00022490"/>
    </source>
</evidence>
<sequence>MRSTSEQDDCLFDFRVALLLRNSPKKEQGTMNYIPEQAAVPAEQRKGRILCCECGTPIEPNPVNMCPACIRLNHRDVTDGIPKQATLHFCSGCERYFQPPSEWVHCALESRELLSLCLKKLKGLNRVKLVDAGFLWTEPHSKRIKVKLTVHAEIAGGAVLEQVFAVEYTVAHQMCDDCHRSEAKDYWKASVQVRQKAENKKTFYYLEQLILKHKAHENTLGIKPIHGGLDFFYATEAHARKMLDFVQSVLPCKYQHSKKLISHDIHSNIYNYKFTYSIEIVPVSKDSIICLPKKLSQQLGGISQVCLVYRVTNTVHLIDPMTGHIGELNSTTYWRHPFGSICNPKQLIAPGRGAVSNRHVLADVWVVRASELGINDNPIHTRTHLGHILKPGDSVMGYNIGDSNVNDANFEKLDRNVVPDILLVKKYYGDRVSRKKQRIWKLKRLAEGDAAFDCEANDYNEFLDDLEEDPALRQNINIFKDATKQIPVDTDDSKCDETLPHVTLAEMLDDLVIDDVEMQEVRCNNKINMIKNLIYVYLMDMNKISKYNIFLVTDIFWSTSVIFETNSCLSRMKNKIRFLNGYKVQCCDQTNISDFCESESEEVSLLEQTVNELKEDSLNRDNYIKKLKHDHQLFISEAMRAEDELNQLLDQQKTLIYELQNEMSMLKKQGNKNSTNNMNASTQTHAKKYVEKTTSTSTLDISSRGVHEISSRDNSSQTDVLQNTPAWNDLDRRLIEEDDEPITDSNATSIKQNETNRHPSYDDPATDTSTERRKHVPQILIQGDEYARSFRRLLDSHIDKSFHIDALVQPNIEFSYLTKDLFQKVINFGQDDYVVVMVNTNNISNSKSFYKGITNLLPISKFTNLILLCERNKIADQILINRISEKCLRNKVNELEIMANIEKYDIICINEHWMTVNEIESVMVKGYKLISNHCRSEKIHGGVSVYVKDGLKALSIHEKFVDLRAELDFEVAGALCLDNLQIITIYRSPNGDVNIFFDKLNLLLSDFNFKFNRNDRHASKLTNTLLSFGLLQSVFTNTRNSNCLDNIFTNIDPSCTAVSTFDTCVSDHLGINLNFEFKTNKPSKTRINFRPITDEGLFLLYNHIENVNWQYILDSDSNVETKFRRFLETIVNAVDTCFPTKSKLVTTNSTNKLQWFDNVLANMRDTLHLLVKLGKQFPNLIPKELVTRYRAKYKSEITIRKKRANDNYINNSSNRQAAMWNIIKSNNPQINNNEYFFMFSFSKIKDIFVFFQTVFVNIIKSRGMPKQKAKQNPEYENTNKLIKKFSRF</sequence>
<dbReference type="SUPFAM" id="SSF56219">
    <property type="entry name" value="DNase I-like"/>
    <property type="match status" value="1"/>
</dbReference>
<name>A0A653BZ21_CALMS</name>
<dbReference type="GO" id="GO:0043023">
    <property type="term" value="F:ribosomal large subunit binding"/>
    <property type="evidence" value="ECO:0007669"/>
    <property type="project" value="InterPro"/>
</dbReference>
<comment type="function">
    <text evidence="1">Acts as an adapter for the XPO1/CRM1-mediated export of the 60S ribosomal subunit.</text>
</comment>
<dbReference type="Gene3D" id="3.60.10.10">
    <property type="entry name" value="Endonuclease/exonuclease/phosphatase"/>
    <property type="match status" value="1"/>
</dbReference>
<dbReference type="OrthoDB" id="203821at2759"/>
<evidence type="ECO:0000256" key="3">
    <source>
        <dbReference type="ARBA" id="ARBA00004496"/>
    </source>
</evidence>
<dbReference type="GO" id="GO:0015031">
    <property type="term" value="P:protein transport"/>
    <property type="evidence" value="ECO:0007669"/>
    <property type="project" value="UniProtKB-KW"/>
</dbReference>
<comment type="similarity">
    <text evidence="4">Belongs to the NMD3 family.</text>
</comment>
<keyword evidence="7" id="KW-0963">Cytoplasm</keyword>
<evidence type="ECO:0000256" key="5">
    <source>
        <dbReference type="ARBA" id="ARBA00017035"/>
    </source>
</evidence>
<evidence type="ECO:0000259" key="12">
    <source>
        <dbReference type="Pfam" id="PF04981"/>
    </source>
</evidence>
<evidence type="ECO:0000256" key="2">
    <source>
        <dbReference type="ARBA" id="ARBA00004123"/>
    </source>
</evidence>
<dbReference type="Proteomes" id="UP000410492">
    <property type="component" value="Unassembled WGS sequence"/>
</dbReference>
<feature type="region of interest" description="Disordered" evidence="11">
    <location>
        <begin position="738"/>
        <end position="773"/>
    </location>
</feature>
<evidence type="ECO:0000256" key="11">
    <source>
        <dbReference type="SAM" id="MobiDB-lite"/>
    </source>
</evidence>
<keyword evidence="16" id="KW-1185">Reference proteome</keyword>
<evidence type="ECO:0000259" key="13">
    <source>
        <dbReference type="Pfam" id="PF21192"/>
    </source>
</evidence>
<dbReference type="PANTHER" id="PTHR12746:SF2">
    <property type="entry name" value="60S RIBOSOMAL EXPORT PROTEIN NMD3"/>
    <property type="match status" value="1"/>
</dbReference>
<feature type="region of interest" description="Disordered" evidence="11">
    <location>
        <begin position="690"/>
        <end position="725"/>
    </location>
</feature>
<dbReference type="InterPro" id="IPR039768">
    <property type="entry name" value="Nmd3"/>
</dbReference>
<gene>
    <name evidence="15" type="ORF">CALMAC_LOCUS4631</name>
</gene>
<reference evidence="15 16" key="1">
    <citation type="submission" date="2019-01" db="EMBL/GenBank/DDBJ databases">
        <authorList>
            <person name="Sayadi A."/>
        </authorList>
    </citation>
    <scope>NUCLEOTIDE SEQUENCE [LARGE SCALE GENOMIC DNA]</scope>
</reference>
<dbReference type="GO" id="GO:0005634">
    <property type="term" value="C:nucleus"/>
    <property type="evidence" value="ECO:0007669"/>
    <property type="project" value="UniProtKB-SubCell"/>
</dbReference>
<evidence type="ECO:0000313" key="16">
    <source>
        <dbReference type="Proteomes" id="UP000410492"/>
    </source>
</evidence>
<evidence type="ECO:0000313" key="15">
    <source>
        <dbReference type="EMBL" id="VEN40481.1"/>
    </source>
</evidence>
<keyword evidence="8" id="KW-0653">Protein transport</keyword>
<dbReference type="Pfam" id="PF21193">
    <property type="entry name" value="NMD_SH3"/>
    <property type="match status" value="1"/>
</dbReference>
<dbReference type="InterPro" id="IPR007064">
    <property type="entry name" value="Nmd3_N"/>
</dbReference>
<protein>
    <recommendedName>
        <fullName evidence="5">60S ribosomal export protein NMD3</fullName>
    </recommendedName>
</protein>
<keyword evidence="10" id="KW-0175">Coiled coil</keyword>
<feature type="domain" description="60S ribosomal export protein NMD3 OB-fold" evidence="13">
    <location>
        <begin position="354"/>
        <end position="426"/>
    </location>
</feature>
<evidence type="ECO:0000256" key="8">
    <source>
        <dbReference type="ARBA" id="ARBA00022927"/>
    </source>
</evidence>
<feature type="compositionally biased region" description="Polar residues" evidence="11">
    <location>
        <begin position="743"/>
        <end position="753"/>
    </location>
</feature>
<feature type="compositionally biased region" description="Polar residues" evidence="11">
    <location>
        <begin position="692"/>
        <end position="701"/>
    </location>
</feature>
<feature type="compositionally biased region" description="Polar residues" evidence="11">
    <location>
        <begin position="712"/>
        <end position="725"/>
    </location>
</feature>
<dbReference type="GO" id="GO:0000055">
    <property type="term" value="P:ribosomal large subunit export from nucleus"/>
    <property type="evidence" value="ECO:0007669"/>
    <property type="project" value="TreeGrafter"/>
</dbReference>
<feature type="coiled-coil region" evidence="10">
    <location>
        <begin position="596"/>
        <end position="669"/>
    </location>
</feature>
<dbReference type="InterPro" id="IPR036691">
    <property type="entry name" value="Endo/exonu/phosph_ase_sf"/>
</dbReference>
<dbReference type="GO" id="GO:0005737">
    <property type="term" value="C:cytoplasm"/>
    <property type="evidence" value="ECO:0007669"/>
    <property type="project" value="UniProtKB-SubCell"/>
</dbReference>
<dbReference type="PANTHER" id="PTHR12746">
    <property type="entry name" value="NONSENSE-MEDIATED MRNA DECAY PROTEIN 3"/>
    <property type="match status" value="1"/>
</dbReference>
<evidence type="ECO:0000256" key="6">
    <source>
        <dbReference type="ARBA" id="ARBA00022448"/>
    </source>
</evidence>